<organism evidence="1 2">
    <name type="scientific">Enterococcus gallinarum</name>
    <dbReference type="NCBI Taxonomy" id="1353"/>
    <lineage>
        <taxon>Bacteria</taxon>
        <taxon>Bacillati</taxon>
        <taxon>Bacillota</taxon>
        <taxon>Bacilli</taxon>
        <taxon>Lactobacillales</taxon>
        <taxon>Enterococcaceae</taxon>
        <taxon>Enterococcus</taxon>
    </lineage>
</organism>
<gene>
    <name evidence="1" type="primary">mobP2</name>
    <name evidence="1" type="ORF">P7E30_15285</name>
</gene>
<dbReference type="AlphaFoldDB" id="A0AAE4HTM6"/>
<protein>
    <submittedName>
        <fullName evidence="1">MobP2 family relaxase</fullName>
    </submittedName>
</protein>
<dbReference type="InterPro" id="IPR048101">
    <property type="entry name" value="MobP2"/>
</dbReference>
<dbReference type="Pfam" id="PF18555">
    <property type="entry name" value="MobL"/>
    <property type="match status" value="1"/>
</dbReference>
<dbReference type="RefSeq" id="WP_311810079.1">
    <property type="nucleotide sequence ID" value="NZ_JARPZN010000015.1"/>
</dbReference>
<dbReference type="Proteomes" id="UP001183682">
    <property type="component" value="Unassembled WGS sequence"/>
</dbReference>
<reference evidence="1" key="1">
    <citation type="submission" date="2023-03" db="EMBL/GenBank/DDBJ databases">
        <authorList>
            <person name="Shen W."/>
            <person name="Cai J."/>
        </authorList>
    </citation>
    <scope>NUCLEOTIDE SEQUENCE</scope>
    <source>
        <strain evidence="1">K69-2</strain>
    </source>
</reference>
<proteinExistence type="predicted"/>
<sequence>MARQTAGVIYSAAFVVSSAQAFKEFIDYMNRSAVVRNENFDKYNAFSAQNQADSYNSIEGGNETMFSTYNDYMSNPEKTSSSFTRHYDQAPIEVMNHLKDYFTQAQENQSPLWQMVFSFKNEWLVEHGLMNEKTNRVDTVSLIDAARKAVTDLEKKEGLEGEWSGAIHYNTKHIHVHIGYVEKEPTREWGYYEHPTDPEKTGWQYMAKFKQSAIKSTRRTFVNTLLKNESQLKELSQSIRQQVALAKENRSDFLVGRYEALATDLLQALPDNKYFWKYGFAERHGFKEPLDRMVNLFLNTDGKETMEKVVRLLKPISDEYESAYGNPKNAPSYYENQLYGKNGLYAQIGNQILHEVRTFAKSQQMQKAVGNMTAEEFEALQKEQEILPIDLGSPTEQDFITPEMEDVFHLLNEIPPLPDQEEFEQPISHSILKTEGNSDSVERTKALSEAFELMKKHFEKRDESLDQRHMGIQYKLNQENANREDTIERRAMYIHAVDSETDFVHYEPTSIQKHKTLDEEFVSVKELNSSDRSKDNEQHNLDHFSKKNRTRILNQNPGATFVYGPQQWKLNGRKVREEEVSQPLVIIAPRKIEDSVTFEEIFVYDISQTETYQPTAAELRELRKNENAKGKSTQRGMTRFQDHRKEIEMRRMVRSLRKSCENSLQHYLNERAYREMQYETQSNI</sequence>
<accession>A0AAE4HTM6</accession>
<evidence type="ECO:0000313" key="1">
    <source>
        <dbReference type="EMBL" id="MDT2691540.1"/>
    </source>
</evidence>
<comment type="caution">
    <text evidence="1">The sequence shown here is derived from an EMBL/GenBank/DDBJ whole genome shotgun (WGS) entry which is preliminary data.</text>
</comment>
<name>A0AAE4HTM6_ENTGA</name>
<dbReference type="InterPro" id="IPR041073">
    <property type="entry name" value="MobL"/>
</dbReference>
<dbReference type="NCBIfam" id="NF041498">
    <property type="entry name" value="MobP2"/>
    <property type="match status" value="1"/>
</dbReference>
<evidence type="ECO:0000313" key="2">
    <source>
        <dbReference type="Proteomes" id="UP001183682"/>
    </source>
</evidence>
<dbReference type="EMBL" id="JARPZN010000015">
    <property type="protein sequence ID" value="MDT2691540.1"/>
    <property type="molecule type" value="Genomic_DNA"/>
</dbReference>